<evidence type="ECO:0000313" key="4">
    <source>
        <dbReference type="Proteomes" id="UP000473014"/>
    </source>
</evidence>
<keyword evidence="4" id="KW-1185">Reference proteome</keyword>
<gene>
    <name evidence="3" type="ORF">F0L17_22740</name>
</gene>
<feature type="transmembrane region" description="Helical" evidence="2">
    <location>
        <begin position="36"/>
        <end position="56"/>
    </location>
</feature>
<keyword evidence="2" id="KW-1133">Transmembrane helix</keyword>
<feature type="compositionally biased region" description="Basic and acidic residues" evidence="1">
    <location>
        <begin position="118"/>
        <end position="140"/>
    </location>
</feature>
<accession>A0A6G2BI05</accession>
<evidence type="ECO:0000313" key="3">
    <source>
        <dbReference type="EMBL" id="MTE21880.1"/>
    </source>
</evidence>
<organism evidence="3 4">
    <name type="scientific">Streptomyces taklimakanensis</name>
    <dbReference type="NCBI Taxonomy" id="2569853"/>
    <lineage>
        <taxon>Bacteria</taxon>
        <taxon>Bacillati</taxon>
        <taxon>Actinomycetota</taxon>
        <taxon>Actinomycetes</taxon>
        <taxon>Kitasatosporales</taxon>
        <taxon>Streptomycetaceae</taxon>
        <taxon>Streptomyces</taxon>
    </lineage>
</organism>
<sequence length="140" mass="14213">MTGRAQAWCGGAVAALSTGGLVWYLVSVGLDAASKWAGVLGLFVAFVGVGVSVVGLRRPTPSGGDQSVHGSSVGGGVTQISGAGNVRIGHGNAGAEPPLLPEFRVGERRLHGQSVSDSRIHGPVDQVHDARGDVEIHRDS</sequence>
<reference evidence="3 4" key="1">
    <citation type="submission" date="2019-11" db="EMBL/GenBank/DDBJ databases">
        <authorList>
            <person name="Yuan L."/>
        </authorList>
    </citation>
    <scope>NUCLEOTIDE SEQUENCE [LARGE SCALE GENOMIC DNA]</scope>
    <source>
        <strain evidence="3 4">TRM43335</strain>
    </source>
</reference>
<comment type="caution">
    <text evidence="3">The sequence shown here is derived from an EMBL/GenBank/DDBJ whole genome shotgun (WGS) entry which is preliminary data.</text>
</comment>
<protein>
    <submittedName>
        <fullName evidence="3">Uncharacterized protein</fullName>
    </submittedName>
</protein>
<proteinExistence type="predicted"/>
<name>A0A6G2BI05_9ACTN</name>
<dbReference type="AlphaFoldDB" id="A0A6G2BI05"/>
<dbReference type="RefSeq" id="WP_155072509.1">
    <property type="nucleotide sequence ID" value="NZ_WIXO01000001.1"/>
</dbReference>
<feature type="region of interest" description="Disordered" evidence="1">
    <location>
        <begin position="110"/>
        <end position="140"/>
    </location>
</feature>
<keyword evidence="2" id="KW-0472">Membrane</keyword>
<feature type="transmembrane region" description="Helical" evidence="2">
    <location>
        <begin position="7"/>
        <end position="30"/>
    </location>
</feature>
<keyword evidence="2" id="KW-0812">Transmembrane</keyword>
<evidence type="ECO:0000256" key="2">
    <source>
        <dbReference type="SAM" id="Phobius"/>
    </source>
</evidence>
<evidence type="ECO:0000256" key="1">
    <source>
        <dbReference type="SAM" id="MobiDB-lite"/>
    </source>
</evidence>
<dbReference type="Proteomes" id="UP000473014">
    <property type="component" value="Unassembled WGS sequence"/>
</dbReference>
<dbReference type="EMBL" id="WIXO01000001">
    <property type="protein sequence ID" value="MTE21880.1"/>
    <property type="molecule type" value="Genomic_DNA"/>
</dbReference>